<comment type="caution">
    <text evidence="10">The sequence shown here is derived from an EMBL/GenBank/DDBJ whole genome shotgun (WGS) entry which is preliminary data.</text>
</comment>
<evidence type="ECO:0000256" key="6">
    <source>
        <dbReference type="ARBA" id="ARBA00023143"/>
    </source>
</evidence>
<dbReference type="Pfam" id="PF06429">
    <property type="entry name" value="Flg_bbr_C"/>
    <property type="match status" value="1"/>
</dbReference>
<dbReference type="RefSeq" id="WP_184681558.1">
    <property type="nucleotide sequence ID" value="NZ_JACHLL010000002.1"/>
</dbReference>
<evidence type="ECO:0000259" key="8">
    <source>
        <dbReference type="Pfam" id="PF21158"/>
    </source>
</evidence>
<feature type="domain" description="Flagellar basal-body/hook protein C-terminal" evidence="7">
    <location>
        <begin position="657"/>
        <end position="695"/>
    </location>
</feature>
<dbReference type="GO" id="GO:0009424">
    <property type="term" value="C:bacterial-type flagellum hook"/>
    <property type="evidence" value="ECO:0007669"/>
    <property type="project" value="InterPro"/>
</dbReference>
<feature type="domain" description="Flagellar hook-associated protein FlgK helical" evidence="9">
    <location>
        <begin position="93"/>
        <end position="324"/>
    </location>
</feature>
<protein>
    <recommendedName>
        <fullName evidence="4">Flagellar hook-associated protein 1</fullName>
    </recommendedName>
</protein>
<keyword evidence="5" id="KW-0964">Secreted</keyword>
<dbReference type="InterPro" id="IPR010930">
    <property type="entry name" value="Flg_bb/hook_C_dom"/>
</dbReference>
<reference evidence="10 11" key="1">
    <citation type="submission" date="2020-08" db="EMBL/GenBank/DDBJ databases">
        <title>Functional genomics of gut bacteria from endangered species of beetles.</title>
        <authorList>
            <person name="Carlos-Shanley C."/>
        </authorList>
    </citation>
    <scope>NUCLEOTIDE SEQUENCE [LARGE SCALE GENOMIC DNA]</scope>
    <source>
        <strain evidence="10 11">S00202</strain>
    </source>
</reference>
<evidence type="ECO:0000259" key="9">
    <source>
        <dbReference type="Pfam" id="PF22638"/>
    </source>
</evidence>
<dbReference type="InterPro" id="IPR053927">
    <property type="entry name" value="FlgK_helical"/>
</dbReference>
<evidence type="ECO:0000256" key="5">
    <source>
        <dbReference type="ARBA" id="ARBA00022525"/>
    </source>
</evidence>
<dbReference type="Pfam" id="PF21158">
    <property type="entry name" value="flgK_1st_1"/>
    <property type="match status" value="1"/>
</dbReference>
<evidence type="ECO:0000313" key="10">
    <source>
        <dbReference type="EMBL" id="MBB6341073.1"/>
    </source>
</evidence>
<name>A0A7X0ERF2_9PSED</name>
<proteinExistence type="inferred from homology"/>
<dbReference type="GO" id="GO:0005198">
    <property type="term" value="F:structural molecule activity"/>
    <property type="evidence" value="ECO:0007669"/>
    <property type="project" value="InterPro"/>
</dbReference>
<keyword evidence="10" id="KW-0966">Cell projection</keyword>
<evidence type="ECO:0000256" key="3">
    <source>
        <dbReference type="ARBA" id="ARBA00009677"/>
    </source>
</evidence>
<dbReference type="Proteomes" id="UP000557193">
    <property type="component" value="Unassembled WGS sequence"/>
</dbReference>
<evidence type="ECO:0000256" key="2">
    <source>
        <dbReference type="ARBA" id="ARBA00004613"/>
    </source>
</evidence>
<dbReference type="Pfam" id="PF22638">
    <property type="entry name" value="FlgK_D1"/>
    <property type="match status" value="1"/>
</dbReference>
<dbReference type="GO" id="GO:0005576">
    <property type="term" value="C:extracellular region"/>
    <property type="evidence" value="ECO:0007669"/>
    <property type="project" value="UniProtKB-SubCell"/>
</dbReference>
<dbReference type="EMBL" id="JACHLL010000002">
    <property type="protein sequence ID" value="MBB6341073.1"/>
    <property type="molecule type" value="Genomic_DNA"/>
</dbReference>
<feature type="domain" description="Flagellar hook-associated protein 1 D2-like" evidence="8">
    <location>
        <begin position="342"/>
        <end position="439"/>
    </location>
</feature>
<evidence type="ECO:0000259" key="7">
    <source>
        <dbReference type="Pfam" id="PF06429"/>
    </source>
</evidence>
<dbReference type="InterPro" id="IPR049119">
    <property type="entry name" value="FlgK_D2-like"/>
</dbReference>
<dbReference type="PANTHER" id="PTHR30033">
    <property type="entry name" value="FLAGELLAR HOOK-ASSOCIATED PROTEIN 1"/>
    <property type="match status" value="1"/>
</dbReference>
<keyword evidence="6" id="KW-0975">Bacterial flagellum</keyword>
<evidence type="ECO:0000256" key="4">
    <source>
        <dbReference type="ARBA" id="ARBA00016244"/>
    </source>
</evidence>
<keyword evidence="10" id="KW-0969">Cilium</keyword>
<dbReference type="GO" id="GO:0044780">
    <property type="term" value="P:bacterial-type flagellum assembly"/>
    <property type="evidence" value="ECO:0007669"/>
    <property type="project" value="InterPro"/>
</dbReference>
<evidence type="ECO:0000313" key="11">
    <source>
        <dbReference type="Proteomes" id="UP000557193"/>
    </source>
</evidence>
<keyword evidence="11" id="KW-1185">Reference proteome</keyword>
<comment type="similarity">
    <text evidence="3">Belongs to the flagella basal body rod proteins family.</text>
</comment>
<dbReference type="PANTHER" id="PTHR30033:SF1">
    <property type="entry name" value="FLAGELLAR HOOK-ASSOCIATED PROTEIN 1"/>
    <property type="match status" value="1"/>
</dbReference>
<accession>A0A7X0ERF2</accession>
<evidence type="ECO:0000256" key="1">
    <source>
        <dbReference type="ARBA" id="ARBA00004365"/>
    </source>
</evidence>
<dbReference type="AlphaFoldDB" id="A0A7X0ERF2"/>
<organism evidence="10 11">
    <name type="scientific">Pseudomonas fluvialis</name>
    <dbReference type="NCBI Taxonomy" id="1793966"/>
    <lineage>
        <taxon>Bacteria</taxon>
        <taxon>Pseudomonadati</taxon>
        <taxon>Pseudomonadota</taxon>
        <taxon>Gammaproteobacteria</taxon>
        <taxon>Pseudomonadales</taxon>
        <taxon>Pseudomonadaceae</taxon>
        <taxon>Pseudomonas</taxon>
    </lineage>
</organism>
<comment type="subcellular location">
    <subcellularLocation>
        <location evidence="1">Bacterial flagellum</location>
    </subcellularLocation>
    <subcellularLocation>
        <location evidence="2">Secreted</location>
    </subcellularLocation>
</comment>
<dbReference type="PRINTS" id="PR01005">
    <property type="entry name" value="FLGHOOKAP1"/>
</dbReference>
<dbReference type="NCBIfam" id="TIGR02492">
    <property type="entry name" value="flgK_ends"/>
    <property type="match status" value="1"/>
</dbReference>
<sequence>MADLLNIGLSGLSVNKTSLTVTGHNITNVNTAGFTRQETVQATRVPQQFGAGYIGSGTTLTDVRRIYNEFLTTQLRSATALNSDTDAYLSQINQLDSLLAGSTTGVTPGLQRFFDALQTAAEDPANIPARQLVLSEAEGVAKRFNTIYDRLYEQNGFINKQLSAVTDQVNQLAGSIAGYNDAIAIASANGQQPNDLLDAREEAVRKLSEFIGVTVVPQDDNTYNLFIGSGQPLVVSNQAAKLQVVPGLADPLRSEVQFVSGNSVQGVTSLITGGEMGGLIRYREDVLDVTLNSVGRLAISVADQVNRQLGQGLDLNGQFGEELFRSINDPALVSQRSLARVGNSDTSANLNVLIEDSSQLSTSDYEVTFTSATEYTVRRVSDGQMIQPLYDDDADPSTPLVTAPAPYDIGSAIPLQFDGFSLNVASGTFAAGDVFRITPTRNEGSYMRMDMTRAEELAFASPLKLVSNPSNSGGGVLSQPSVTTEIDIYDATAQANLETSLRNAPPMRIVMGAAGGATQNYDVVDINGNVLTSGSFIPGQSNTVSISVPASAGPPSVPSTFDFQVTISGRPAQGDNFTVSFNANGVADNRNALKLTELQSRAVIGVNLAAPGTTGSSFTDAYGDLVERVGTLTSQARVDGEATSAILKQATDNRDSISGVSLDEEAAKLIQFEQYYQASAQIIQVARSLFDTLINTFN</sequence>
<dbReference type="InterPro" id="IPR002371">
    <property type="entry name" value="FlgK"/>
</dbReference>
<dbReference type="SUPFAM" id="SSF64518">
    <property type="entry name" value="Phase 1 flagellin"/>
    <property type="match status" value="2"/>
</dbReference>
<keyword evidence="10" id="KW-0282">Flagellum</keyword>
<gene>
    <name evidence="10" type="ORF">HNP49_001230</name>
</gene>